<evidence type="ECO:0000313" key="3">
    <source>
        <dbReference type="EMBL" id="TFE25015.1"/>
    </source>
</evidence>
<sequence length="248" mass="27143">MKRLLQFGLAIIFAAMLFAPSQVSAYSYGDANTEEVAETFKLVETALNGPAPDWNAAEEAYKVRKSEIKSHFGDAVASILDHNFQAKDVNLTLSNFKAVLVLNLDRRFNYALADLNDYAQAKLLLAKAKSTYATLQPHMELDAGEIDKAFEDALTALGNPGLFGVGKKEPDPEAFKSNVSFIQNKISLLFPLQGAEGEEASPSLPVDEPVQHAPLERTQKTNVGVTIVVIAAMAAIGGFIIWWMRRKK</sequence>
<evidence type="ECO:0000256" key="1">
    <source>
        <dbReference type="SAM" id="Phobius"/>
    </source>
</evidence>
<proteinExistence type="predicted"/>
<gene>
    <name evidence="3" type="ORF">E2980_14765</name>
</gene>
<dbReference type="RefSeq" id="WP_135152960.1">
    <property type="nucleotide sequence ID" value="NZ_SOMN01000021.1"/>
</dbReference>
<comment type="caution">
    <text evidence="3">The sequence shown here is derived from an EMBL/GenBank/DDBJ whole genome shotgun (WGS) entry which is preliminary data.</text>
</comment>
<reference evidence="3 4" key="1">
    <citation type="submission" date="2019-03" db="EMBL/GenBank/DDBJ databases">
        <title>Cohnella endophytica sp. nov., a novel endophytic bacterium isolated from bark of Sonneratia apetala.</title>
        <authorList>
            <person name="Tuo L."/>
        </authorList>
    </citation>
    <scope>NUCLEOTIDE SEQUENCE [LARGE SCALE GENOMIC DNA]</scope>
    <source>
        <strain evidence="3 4">CCTCC AB 208254</strain>
    </source>
</reference>
<feature type="signal peptide" evidence="2">
    <location>
        <begin position="1"/>
        <end position="25"/>
    </location>
</feature>
<dbReference type="AlphaFoldDB" id="A0A4Y8LWN0"/>
<dbReference type="OrthoDB" id="2111742at2"/>
<evidence type="ECO:0000313" key="4">
    <source>
        <dbReference type="Proteomes" id="UP000297900"/>
    </source>
</evidence>
<feature type="transmembrane region" description="Helical" evidence="1">
    <location>
        <begin position="223"/>
        <end position="244"/>
    </location>
</feature>
<evidence type="ECO:0000256" key="2">
    <source>
        <dbReference type="SAM" id="SignalP"/>
    </source>
</evidence>
<organism evidence="3 4">
    <name type="scientific">Cohnella luojiensis</name>
    <dbReference type="NCBI Taxonomy" id="652876"/>
    <lineage>
        <taxon>Bacteria</taxon>
        <taxon>Bacillati</taxon>
        <taxon>Bacillota</taxon>
        <taxon>Bacilli</taxon>
        <taxon>Bacillales</taxon>
        <taxon>Paenibacillaceae</taxon>
        <taxon>Cohnella</taxon>
    </lineage>
</organism>
<keyword evidence="1" id="KW-1133">Transmembrane helix</keyword>
<accession>A0A4Y8LWN0</accession>
<dbReference type="Proteomes" id="UP000297900">
    <property type="component" value="Unassembled WGS sequence"/>
</dbReference>
<keyword evidence="4" id="KW-1185">Reference proteome</keyword>
<dbReference type="EMBL" id="SOMN01000021">
    <property type="protein sequence ID" value="TFE25015.1"/>
    <property type="molecule type" value="Genomic_DNA"/>
</dbReference>
<feature type="chain" id="PRO_5021262460" description="LPXTG cell wall anchor domain-containing protein" evidence="2">
    <location>
        <begin position="26"/>
        <end position="248"/>
    </location>
</feature>
<name>A0A4Y8LWN0_9BACL</name>
<evidence type="ECO:0008006" key="5">
    <source>
        <dbReference type="Google" id="ProtNLM"/>
    </source>
</evidence>
<keyword evidence="1" id="KW-0472">Membrane</keyword>
<keyword evidence="1" id="KW-0812">Transmembrane</keyword>
<keyword evidence="2" id="KW-0732">Signal</keyword>
<protein>
    <recommendedName>
        <fullName evidence="5">LPXTG cell wall anchor domain-containing protein</fullName>
    </recommendedName>
</protein>